<keyword evidence="1 8" id="KW-0963">Cytoplasm</keyword>
<dbReference type="SUPFAM" id="SSF53067">
    <property type="entry name" value="Actin-like ATPase domain"/>
    <property type="match status" value="2"/>
</dbReference>
<feature type="binding site" evidence="8">
    <location>
        <position position="175"/>
    </location>
    <ligand>
        <name>substrate</name>
    </ligand>
</feature>
<keyword evidence="4 8" id="KW-0479">Metal-binding</keyword>
<dbReference type="PRINTS" id="PR00789">
    <property type="entry name" value="OSIALOPTASE"/>
</dbReference>
<feature type="binding site" evidence="8">
    <location>
        <position position="120"/>
    </location>
    <ligand>
        <name>Fe cation</name>
        <dbReference type="ChEBI" id="CHEBI:24875"/>
    </ligand>
</feature>
<evidence type="ECO:0000256" key="7">
    <source>
        <dbReference type="ARBA" id="ARBA00048117"/>
    </source>
</evidence>
<evidence type="ECO:0000256" key="3">
    <source>
        <dbReference type="ARBA" id="ARBA00022694"/>
    </source>
</evidence>
<dbReference type="NCBIfam" id="TIGR03723">
    <property type="entry name" value="T6A_TsaD_YgjD"/>
    <property type="match status" value="1"/>
</dbReference>
<dbReference type="Pfam" id="PF00814">
    <property type="entry name" value="TsaD"/>
    <property type="match status" value="1"/>
</dbReference>
<dbReference type="InterPro" id="IPR022450">
    <property type="entry name" value="TsaD"/>
</dbReference>
<proteinExistence type="inferred from homology"/>
<dbReference type="HAMAP" id="MF_01445">
    <property type="entry name" value="TsaD"/>
    <property type="match status" value="1"/>
</dbReference>
<sequence>MRAMTSHTVLGIETSCDETAAAVLRLVDGRATILSEIVRSQVEAHAPYGGVVPEIAARAHADIADQIVAAAIEESGLSLAELDGIAATSGPGLIGGVMVGMMTGKALALASGKPFLPVNHLEGHALSPRLAADCAFPYLLLLVSGGHCQFIEVRGLGEYRRLGTTIDDAAGEAFDKLAKLLGLGFPGGPAVERTAAGGDPKRYKLPRPLMDRDGLDMSFAGLKTAAARIIEAGDLSEQDKSDLCASYQAAIADCLTQRADRALSVFEAEGEKRLVVAGGVAANQAIRASLDAAASRHGARLIAPPLRHCTDNAAMIALAGAEHLAAGKVDVDAMSFSARPRWPLDEASALADPAYGGGKRGAKA</sequence>
<dbReference type="FunFam" id="3.30.420.40:FF:000012">
    <property type="entry name" value="tRNA N6-adenosine threonylcarbamoyltransferase"/>
    <property type="match status" value="1"/>
</dbReference>
<feature type="domain" description="Gcp-like" evidence="9">
    <location>
        <begin position="32"/>
        <end position="317"/>
    </location>
</feature>
<comment type="cofactor">
    <cofactor evidence="8">
        <name>Fe(2+)</name>
        <dbReference type="ChEBI" id="CHEBI:29033"/>
    </cofactor>
    <text evidence="8">Binds 1 Fe(2+) ion per subunit.</text>
</comment>
<feature type="binding site" evidence="8">
    <location>
        <position position="311"/>
    </location>
    <ligand>
        <name>Fe cation</name>
        <dbReference type="ChEBI" id="CHEBI:24875"/>
    </ligand>
</feature>
<dbReference type="InterPro" id="IPR017861">
    <property type="entry name" value="KAE1/TsaD"/>
</dbReference>
<evidence type="ECO:0000256" key="1">
    <source>
        <dbReference type="ARBA" id="ARBA00022490"/>
    </source>
</evidence>
<dbReference type="PANTHER" id="PTHR11735:SF6">
    <property type="entry name" value="TRNA N6-ADENOSINE THREONYLCARBAMOYLTRANSFERASE, MITOCHONDRIAL"/>
    <property type="match status" value="1"/>
</dbReference>
<dbReference type="GO" id="GO:0005506">
    <property type="term" value="F:iron ion binding"/>
    <property type="evidence" value="ECO:0007669"/>
    <property type="project" value="UniProtKB-UniRule"/>
</dbReference>
<name>A0A399RJW0_9PROT</name>
<feature type="binding site" evidence="8">
    <location>
        <position position="283"/>
    </location>
    <ligand>
        <name>substrate</name>
    </ligand>
</feature>
<evidence type="ECO:0000256" key="5">
    <source>
        <dbReference type="ARBA" id="ARBA00023004"/>
    </source>
</evidence>
<keyword evidence="3 8" id="KW-0819">tRNA processing</keyword>
<organism evidence="10 11">
    <name type="scientific">Henriciella algicola</name>
    <dbReference type="NCBI Taxonomy" id="1608422"/>
    <lineage>
        <taxon>Bacteria</taxon>
        <taxon>Pseudomonadati</taxon>
        <taxon>Pseudomonadota</taxon>
        <taxon>Alphaproteobacteria</taxon>
        <taxon>Hyphomonadales</taxon>
        <taxon>Hyphomonadaceae</taxon>
        <taxon>Henriciella</taxon>
    </lineage>
</organism>
<comment type="caution">
    <text evidence="10">The sequence shown here is derived from an EMBL/GenBank/DDBJ whole genome shotgun (WGS) entry which is preliminary data.</text>
</comment>
<evidence type="ECO:0000256" key="6">
    <source>
        <dbReference type="ARBA" id="ARBA00023315"/>
    </source>
</evidence>
<comment type="function">
    <text evidence="8">Required for the formation of a threonylcarbamoyl group on adenosine at position 37 (t(6)A37) in tRNAs that read codons beginning with adenine. Is involved in the transfer of the threonylcarbamoyl moiety of threonylcarbamoyl-AMP (TC-AMP) to the N6 group of A37, together with TsaE and TsaB. TsaD likely plays a direct catalytic role in this reaction.</text>
</comment>
<dbReference type="InterPro" id="IPR043129">
    <property type="entry name" value="ATPase_NBD"/>
</dbReference>
<reference evidence="10 11" key="1">
    <citation type="submission" date="2018-08" db="EMBL/GenBank/DDBJ databases">
        <title>Henriciella mobilis sp. nov., isolated from seawater.</title>
        <authorList>
            <person name="Cheng H."/>
            <person name="Wu Y.-H."/>
            <person name="Xu X.-W."/>
            <person name="Guo L.-L."/>
        </authorList>
    </citation>
    <scope>NUCLEOTIDE SEQUENCE [LARGE SCALE GENOMIC DNA]</scope>
    <source>
        <strain evidence="10 11">CCUG67844</strain>
    </source>
</reference>
<protein>
    <recommendedName>
        <fullName evidence="8">tRNA N6-adenosine threonylcarbamoyltransferase</fullName>
        <ecNumber evidence="8">2.3.1.234</ecNumber>
    </recommendedName>
    <alternativeName>
        <fullName evidence="8">N6-L-threonylcarbamoyladenine synthase</fullName>
        <shortName evidence="8">t(6)A synthase</shortName>
    </alternativeName>
    <alternativeName>
        <fullName evidence="8">t(6)A37 threonylcarbamoyladenosine biosynthesis protein TsaD</fullName>
    </alternativeName>
    <alternativeName>
        <fullName evidence="8">tRNA threonylcarbamoyladenosine biosynthesis protein TsaD</fullName>
    </alternativeName>
</protein>
<dbReference type="GO" id="GO:0061711">
    <property type="term" value="F:tRNA N(6)-L-threonylcarbamoyladenine synthase activity"/>
    <property type="evidence" value="ECO:0007669"/>
    <property type="project" value="UniProtKB-EC"/>
</dbReference>
<dbReference type="OrthoDB" id="9806197at2"/>
<keyword evidence="5 8" id="KW-0408">Iron</keyword>
<comment type="similarity">
    <text evidence="8">Belongs to the KAE1 / TsaD family.</text>
</comment>
<dbReference type="AlphaFoldDB" id="A0A399RJW0"/>
<keyword evidence="2 8" id="KW-0808">Transferase</keyword>
<feature type="binding site" evidence="8">
    <location>
        <position position="188"/>
    </location>
    <ligand>
        <name>substrate</name>
    </ligand>
</feature>
<dbReference type="Proteomes" id="UP000265845">
    <property type="component" value="Unassembled WGS sequence"/>
</dbReference>
<keyword evidence="6 8" id="KW-0012">Acyltransferase</keyword>
<dbReference type="GO" id="GO:0005737">
    <property type="term" value="C:cytoplasm"/>
    <property type="evidence" value="ECO:0007669"/>
    <property type="project" value="UniProtKB-SubCell"/>
</dbReference>
<evidence type="ECO:0000256" key="8">
    <source>
        <dbReference type="HAMAP-Rule" id="MF_01445"/>
    </source>
</evidence>
<dbReference type="Gene3D" id="3.30.420.40">
    <property type="match status" value="2"/>
</dbReference>
<dbReference type="NCBIfam" id="TIGR00329">
    <property type="entry name" value="gcp_kae1"/>
    <property type="match status" value="1"/>
</dbReference>
<comment type="catalytic activity">
    <reaction evidence="7 8">
        <text>L-threonylcarbamoyladenylate + adenosine(37) in tRNA = N(6)-L-threonylcarbamoyladenosine(37) in tRNA + AMP + H(+)</text>
        <dbReference type="Rhea" id="RHEA:37059"/>
        <dbReference type="Rhea" id="RHEA-COMP:10162"/>
        <dbReference type="Rhea" id="RHEA-COMP:10163"/>
        <dbReference type="ChEBI" id="CHEBI:15378"/>
        <dbReference type="ChEBI" id="CHEBI:73682"/>
        <dbReference type="ChEBI" id="CHEBI:74411"/>
        <dbReference type="ChEBI" id="CHEBI:74418"/>
        <dbReference type="ChEBI" id="CHEBI:456215"/>
        <dbReference type="EC" id="2.3.1.234"/>
    </reaction>
</comment>
<accession>A0A399RJW0</accession>
<evidence type="ECO:0000313" key="11">
    <source>
        <dbReference type="Proteomes" id="UP000265845"/>
    </source>
</evidence>
<keyword evidence="11" id="KW-1185">Reference proteome</keyword>
<evidence type="ECO:0000259" key="9">
    <source>
        <dbReference type="Pfam" id="PF00814"/>
    </source>
</evidence>
<feature type="binding site" evidence="8">
    <location>
        <begin position="142"/>
        <end position="146"/>
    </location>
    <ligand>
        <name>substrate</name>
    </ligand>
</feature>
<feature type="binding site" evidence="8">
    <location>
        <position position="124"/>
    </location>
    <ligand>
        <name>Fe cation</name>
        <dbReference type="ChEBI" id="CHEBI:24875"/>
    </ligand>
</feature>
<comment type="subcellular location">
    <subcellularLocation>
        <location evidence="8">Cytoplasm</location>
    </subcellularLocation>
</comment>
<feature type="binding site" evidence="8">
    <location>
        <position position="192"/>
    </location>
    <ligand>
        <name>substrate</name>
    </ligand>
</feature>
<dbReference type="EMBL" id="QWGA01000003">
    <property type="protein sequence ID" value="RIJ31970.1"/>
    <property type="molecule type" value="Genomic_DNA"/>
</dbReference>
<evidence type="ECO:0000313" key="10">
    <source>
        <dbReference type="EMBL" id="RIJ31970.1"/>
    </source>
</evidence>
<dbReference type="FunFam" id="3.30.420.40:FF:000040">
    <property type="entry name" value="tRNA N6-adenosine threonylcarbamoyltransferase"/>
    <property type="match status" value="1"/>
</dbReference>
<gene>
    <name evidence="8 10" type="primary">tsaD</name>
    <name evidence="10" type="ORF">D1222_06975</name>
</gene>
<evidence type="ECO:0000256" key="2">
    <source>
        <dbReference type="ARBA" id="ARBA00022679"/>
    </source>
</evidence>
<dbReference type="PANTHER" id="PTHR11735">
    <property type="entry name" value="TRNA N6-ADENOSINE THREONYLCARBAMOYLTRANSFERASE"/>
    <property type="match status" value="1"/>
</dbReference>
<evidence type="ECO:0000256" key="4">
    <source>
        <dbReference type="ARBA" id="ARBA00022723"/>
    </source>
</evidence>
<dbReference type="InterPro" id="IPR000905">
    <property type="entry name" value="Gcp-like_dom"/>
</dbReference>
<dbReference type="GO" id="GO:0002949">
    <property type="term" value="P:tRNA threonylcarbamoyladenosine modification"/>
    <property type="evidence" value="ECO:0007669"/>
    <property type="project" value="UniProtKB-UniRule"/>
</dbReference>
<dbReference type="EC" id="2.3.1.234" evidence="8"/>
<dbReference type="CDD" id="cd24133">
    <property type="entry name" value="ASKHA_NBD_TsaD_bac"/>
    <property type="match status" value="1"/>
</dbReference>